<dbReference type="PANTHER" id="PTHR32063">
    <property type="match status" value="1"/>
</dbReference>
<dbReference type="PANTHER" id="PTHR32063:SF0">
    <property type="entry name" value="SWARMING MOTILITY PROTEIN SWRC"/>
    <property type="match status" value="1"/>
</dbReference>
<feature type="transmembrane region" description="Helical" evidence="1">
    <location>
        <begin position="446"/>
        <end position="470"/>
    </location>
</feature>
<dbReference type="Gene3D" id="1.20.1640.10">
    <property type="entry name" value="Multidrug efflux transporter AcrB transmembrane domain"/>
    <property type="match status" value="3"/>
</dbReference>
<feature type="transmembrane region" description="Helical" evidence="1">
    <location>
        <begin position="509"/>
        <end position="527"/>
    </location>
</feature>
<protein>
    <submittedName>
        <fullName evidence="2">Multidrug transporter</fullName>
    </submittedName>
</protein>
<dbReference type="OrthoDB" id="9809409at2"/>
<dbReference type="SUPFAM" id="SSF82714">
    <property type="entry name" value="Multidrug efflux transporter AcrB TolC docking domain, DN and DC subdomains"/>
    <property type="match status" value="1"/>
</dbReference>
<feature type="transmembrane region" description="Helical" evidence="1">
    <location>
        <begin position="380"/>
        <end position="401"/>
    </location>
</feature>
<feature type="transmembrane region" description="Helical" evidence="1">
    <location>
        <begin position="413"/>
        <end position="434"/>
    </location>
</feature>
<dbReference type="eggNOG" id="COG0841">
    <property type="taxonomic scope" value="Bacteria"/>
</dbReference>
<reference evidence="2 3" key="1">
    <citation type="submission" date="2014-04" db="EMBL/GenBank/DDBJ databases">
        <title>Characterization and application of a salt tolerant electro-active bacterium.</title>
        <authorList>
            <person name="Yang L."/>
            <person name="Wei S."/>
            <person name="Tay Q.X.M."/>
        </authorList>
    </citation>
    <scope>NUCLEOTIDE SEQUENCE [LARGE SCALE GENOMIC DNA]</scope>
    <source>
        <strain evidence="2 3">LY1</strain>
    </source>
</reference>
<dbReference type="SUPFAM" id="SSF82866">
    <property type="entry name" value="Multidrug efflux transporter AcrB transmembrane domain"/>
    <property type="match status" value="2"/>
</dbReference>
<feature type="non-terminal residue" evidence="2">
    <location>
        <position position="1072"/>
    </location>
</feature>
<evidence type="ECO:0000313" key="3">
    <source>
        <dbReference type="Proteomes" id="UP000027821"/>
    </source>
</evidence>
<feature type="transmembrane region" description="Helical" evidence="1">
    <location>
        <begin position="353"/>
        <end position="374"/>
    </location>
</feature>
<dbReference type="AlphaFoldDB" id="A0A074KYY3"/>
<dbReference type="PRINTS" id="PR00702">
    <property type="entry name" value="ACRIFLAVINRP"/>
</dbReference>
<dbReference type="STRING" id="1048983.EL17_13995"/>
<dbReference type="RefSeq" id="WP_084166232.1">
    <property type="nucleotide sequence ID" value="NZ_JMIH01000022.1"/>
</dbReference>
<dbReference type="EMBL" id="JMIH01000022">
    <property type="protein sequence ID" value="KEO73445.1"/>
    <property type="molecule type" value="Genomic_DNA"/>
</dbReference>
<dbReference type="InterPro" id="IPR001036">
    <property type="entry name" value="Acrflvin-R"/>
</dbReference>
<dbReference type="GO" id="GO:0005886">
    <property type="term" value="C:plasma membrane"/>
    <property type="evidence" value="ECO:0007669"/>
    <property type="project" value="TreeGrafter"/>
</dbReference>
<feature type="transmembrane region" description="Helical" evidence="1">
    <location>
        <begin position="974"/>
        <end position="993"/>
    </location>
</feature>
<comment type="caution">
    <text evidence="2">The sequence shown here is derived from an EMBL/GenBank/DDBJ whole genome shotgun (WGS) entry which is preliminary data.</text>
</comment>
<dbReference type="GO" id="GO:0042910">
    <property type="term" value="F:xenobiotic transmembrane transporter activity"/>
    <property type="evidence" value="ECO:0007669"/>
    <property type="project" value="TreeGrafter"/>
</dbReference>
<keyword evidence="1" id="KW-0472">Membrane</keyword>
<dbReference type="Gene3D" id="3.30.70.1320">
    <property type="entry name" value="Multidrug efflux transporter AcrB pore domain like"/>
    <property type="match status" value="1"/>
</dbReference>
<feature type="transmembrane region" description="Helical" evidence="1">
    <location>
        <begin position="328"/>
        <end position="346"/>
    </location>
</feature>
<keyword evidence="3" id="KW-1185">Reference proteome</keyword>
<evidence type="ECO:0000313" key="2">
    <source>
        <dbReference type="EMBL" id="KEO73445.1"/>
    </source>
</evidence>
<accession>A0A074KYY3</accession>
<keyword evidence="1" id="KW-1133">Transmembrane helix</keyword>
<dbReference type="Proteomes" id="UP000027821">
    <property type="component" value="Unassembled WGS sequence"/>
</dbReference>
<dbReference type="Pfam" id="PF00873">
    <property type="entry name" value="ACR_tran"/>
    <property type="match status" value="2"/>
</dbReference>
<dbReference type="Gene3D" id="3.30.2090.10">
    <property type="entry name" value="Multidrug efflux transporter AcrB TolC docking domain, DN and DC subdomains"/>
    <property type="match status" value="2"/>
</dbReference>
<feature type="transmembrane region" description="Helical" evidence="1">
    <location>
        <begin position="999"/>
        <end position="1028"/>
    </location>
</feature>
<name>A0A074KYY3_9BACT</name>
<dbReference type="Gene3D" id="3.30.70.1430">
    <property type="entry name" value="Multidrug efflux transporter AcrB pore domain"/>
    <property type="match status" value="2"/>
</dbReference>
<gene>
    <name evidence="2" type="ORF">EL17_13995</name>
</gene>
<proteinExistence type="predicted"/>
<sequence length="1072" mass="121649">MTPFRIIISFIVLSVIGFALVPRLSVDLNPREREPVLRITYNVPGSSPELVEKLGTSPLEGTFSQLADLKTINSSSHYDRGVITMRFDKHTDMEFKQFEVASLIRQVYPSMDAKVTYPLIYQTAQTQNQQVPILTYSINGPFASFEIKKITEDVLLSALNRFAEIEEVSVQGANDLQLYITYDIQKLQAFQISRGELMEAITSSFGTKYPGNIINSRDQTLFVQVDQTLTHMSQLENLLISSRFGKEIYLRDLAQITLEEAEAQRYYRINGNNSVTLSVTNREGVNKVLLASQVKKAINEASLLLPPGFEVRLENDDTEFLDKELNKIYKRSGLSILILIVFIFLINRNLKYLAVLFLGIVVNISITGIILYLMKVDIHLYSLAGLTISFGLIVDNAIIMIDHLHKHKNRKVFLALLAASLTTIVALLMVLLLPEEDRKNLTEFSQVVAVMLAVSLGVALLFTPAMYSMLFRDKNKTGRSLSIKQLRKRLKYFGLYNRLISFSAKYRKAYILLLILLFGIPIFYLPAKWEGQEWYNETIGNTVYQEDIRPHVDKLLGGSFRMFVRGVYEKSSYREMEKTRLYVNARLPFGNTLDQMDFLIREFEQYLKGVEGIDQFVSNVSSGQQASITITFKEEYERGALPYQLKGRLAVKSTDWSGANWSIYGVGQGFTAGAGGEGIPSFKVTMMGYNFDELEKQSEILAEKLLEHKRIQEVNTNERMGYNERKTEEFVLRFDQNQLALNNTDQYEVVNALLDVSKPSGPGAMVALDEKNYGVMVKERNAENYSKFDLEKRGLIGGRDNLFKVGDFGSLTKEITTNALHKENRQYIRLVSFDYMGSAKFGNEYLDQVLEDMKMNMPIGYTAKKQTWSWDSEKAQRQYSLLLLLMVGIYFICSVLFENLKQPFYIIAIVPISFIGLFLIFSLFDFYFDQGGYAAFVLLGGLAVNAAIFIVNDLNNRVSRTYNRNVLKSVGGKAVPILLTIMSTCFGLIPFIMEGQNEIFWFSLAIGTIGGLVFSIVGVFWALPVFLWRRSRKSLTRECCYRVSDSSVMESQTLEQGAASEMLAQLTACGSR</sequence>
<feature type="transmembrane region" description="Helical" evidence="1">
    <location>
        <begin position="933"/>
        <end position="954"/>
    </location>
</feature>
<feature type="transmembrane region" description="Helical" evidence="1">
    <location>
        <begin position="879"/>
        <end position="897"/>
    </location>
</feature>
<evidence type="ECO:0000256" key="1">
    <source>
        <dbReference type="SAM" id="Phobius"/>
    </source>
</evidence>
<organism evidence="2 3">
    <name type="scientific">Anditalea andensis</name>
    <dbReference type="NCBI Taxonomy" id="1048983"/>
    <lineage>
        <taxon>Bacteria</taxon>
        <taxon>Pseudomonadati</taxon>
        <taxon>Bacteroidota</taxon>
        <taxon>Cytophagia</taxon>
        <taxon>Cytophagales</taxon>
        <taxon>Cytophagaceae</taxon>
        <taxon>Anditalea</taxon>
    </lineage>
</organism>
<keyword evidence="1" id="KW-0812">Transmembrane</keyword>
<feature type="transmembrane region" description="Helical" evidence="1">
    <location>
        <begin position="904"/>
        <end position="927"/>
    </location>
</feature>
<dbReference type="Gene3D" id="3.30.70.1440">
    <property type="entry name" value="Multidrug efflux transporter AcrB pore domain"/>
    <property type="match status" value="1"/>
</dbReference>
<dbReference type="InterPro" id="IPR027463">
    <property type="entry name" value="AcrB_DN_DC_subdom"/>
</dbReference>
<dbReference type="SUPFAM" id="SSF82693">
    <property type="entry name" value="Multidrug efflux transporter AcrB pore domain, PN1, PN2, PC1 and PC2 subdomains"/>
    <property type="match status" value="2"/>
</dbReference>